<dbReference type="Proteomes" id="UP001148184">
    <property type="component" value="Unassembled WGS sequence"/>
</dbReference>
<name>A0ABT5PC47_9PSED</name>
<organism evidence="1 2">
    <name type="scientific">Pseudomonas rubra</name>
    <dbReference type="NCBI Taxonomy" id="2942627"/>
    <lineage>
        <taxon>Bacteria</taxon>
        <taxon>Pseudomonadati</taxon>
        <taxon>Pseudomonadota</taxon>
        <taxon>Gammaproteobacteria</taxon>
        <taxon>Pseudomonadales</taxon>
        <taxon>Pseudomonadaceae</taxon>
        <taxon>Pseudomonas</taxon>
    </lineage>
</organism>
<evidence type="ECO:0000313" key="2">
    <source>
        <dbReference type="Proteomes" id="UP001148184"/>
    </source>
</evidence>
<dbReference type="RefSeq" id="WP_273894576.1">
    <property type="nucleotide sequence ID" value="NZ_JAMDGP010000075.1"/>
</dbReference>
<comment type="caution">
    <text evidence="1">The sequence shown here is derived from an EMBL/GenBank/DDBJ whole genome shotgun (WGS) entry which is preliminary data.</text>
</comment>
<gene>
    <name evidence="1" type="ORF">M5G17_19605</name>
</gene>
<evidence type="ECO:0008006" key="3">
    <source>
        <dbReference type="Google" id="ProtNLM"/>
    </source>
</evidence>
<keyword evidence="2" id="KW-1185">Reference proteome</keyword>
<sequence>MQFPLEVRLDLATFRVQFTTPEKIEIKGDPQKNNFDVFGLSGKIVKKIAADKTEPFAFYLLDFSQGDVRLALAEGARLELNNGKVASGGRGLVFQVDTLGLSRSGLDLRAKVDPDAPVQLAGVDMPFRFDHGSLAIQNSQIQAFSIKGAGQLPPELVGEANATISISMGPGKNDQLIVQSAEATLDKSADPLVCHGTRFTLTLTLTLTAIGFQFQDFSKEGAGYHFYFTLSGTAHFNPRAGEFMDGLLKNFGDLVITLDKAPLARDASLLLRAIEFQVAVEPKKTVNFFNLFTFELRGPSGEVRPAFFLYGQAGKLSIEIPTPLGPVYLREVGFGFGFRYTLAAFNRADQVSNVKQLIEVGKCCTGADRPGAVGWARRAVALRDTAGGRHGGCLHPAQAFVE</sequence>
<reference evidence="1 2" key="1">
    <citation type="submission" date="2022-05" db="EMBL/GenBank/DDBJ databases">
        <title>Novel Pseudomonas spp. Isolated from a Rainbow Trout Aquaculture Facility.</title>
        <authorList>
            <person name="Testerman T."/>
            <person name="Graf J."/>
        </authorList>
    </citation>
    <scope>NUCLEOTIDE SEQUENCE [LARGE SCALE GENOMIC DNA]</scope>
    <source>
        <strain evidence="1 2">ID1025</strain>
    </source>
</reference>
<accession>A0ABT5PC47</accession>
<proteinExistence type="predicted"/>
<protein>
    <recommendedName>
        <fullName evidence="3">AsmA-like C-terminal domain-containing protein</fullName>
    </recommendedName>
</protein>
<evidence type="ECO:0000313" key="1">
    <source>
        <dbReference type="EMBL" id="MDD1015885.1"/>
    </source>
</evidence>
<dbReference type="EMBL" id="JAMDGZ010000045">
    <property type="protein sequence ID" value="MDD1015885.1"/>
    <property type="molecule type" value="Genomic_DNA"/>
</dbReference>